<evidence type="ECO:0000313" key="2">
    <source>
        <dbReference type="Proteomes" id="UP000614216"/>
    </source>
</evidence>
<proteinExistence type="predicted"/>
<organism evidence="1 2">
    <name type="scientific">Fulvivirga marina</name>
    <dbReference type="NCBI Taxonomy" id="2494733"/>
    <lineage>
        <taxon>Bacteria</taxon>
        <taxon>Pseudomonadati</taxon>
        <taxon>Bacteroidota</taxon>
        <taxon>Cytophagia</taxon>
        <taxon>Cytophagales</taxon>
        <taxon>Fulvivirgaceae</taxon>
        <taxon>Fulvivirga</taxon>
    </lineage>
</organism>
<comment type="caution">
    <text evidence="1">The sequence shown here is derived from an EMBL/GenBank/DDBJ whole genome shotgun (WGS) entry which is preliminary data.</text>
</comment>
<dbReference type="AlphaFoldDB" id="A0A937FWK5"/>
<accession>A0A937FWK5</accession>
<name>A0A937FWK5_9BACT</name>
<dbReference type="Proteomes" id="UP000614216">
    <property type="component" value="Unassembled WGS sequence"/>
</dbReference>
<dbReference type="RefSeq" id="WP_202855210.1">
    <property type="nucleotide sequence ID" value="NZ_JAEUGD010000016.1"/>
</dbReference>
<keyword evidence="2" id="KW-1185">Reference proteome</keyword>
<protein>
    <submittedName>
        <fullName evidence="1">Uncharacterized protein</fullName>
    </submittedName>
</protein>
<reference evidence="1" key="1">
    <citation type="submission" date="2021-01" db="EMBL/GenBank/DDBJ databases">
        <title>Fulvivirga kasyanovii gen. nov., sp nov., a novel member of the phylum Bacteroidetes isolated from seawater in a mussel farm.</title>
        <authorList>
            <person name="Zhao L.-H."/>
            <person name="Wang Z.-J."/>
        </authorList>
    </citation>
    <scope>NUCLEOTIDE SEQUENCE</scope>
    <source>
        <strain evidence="1">29W222</strain>
    </source>
</reference>
<gene>
    <name evidence="1" type="ORF">JMN32_05085</name>
</gene>
<sequence>MRLLPGIYKIKLRTLIEEFAVLRVYMKDGKKVYQVNNGPETDLDWLMDRDPCQVIKQIKQLQVQNARIDIKITDSDGDYFSFPASSVEVVRQIFQTFPDVGRALGAKVNQ</sequence>
<dbReference type="EMBL" id="JAEUGD010000016">
    <property type="protein sequence ID" value="MBL6445671.1"/>
    <property type="molecule type" value="Genomic_DNA"/>
</dbReference>
<evidence type="ECO:0000313" key="1">
    <source>
        <dbReference type="EMBL" id="MBL6445671.1"/>
    </source>
</evidence>